<protein>
    <submittedName>
        <fullName evidence="1">Uncharacterized protein</fullName>
    </submittedName>
</protein>
<keyword evidence="2" id="KW-1185">Reference proteome</keyword>
<reference evidence="1 2" key="1">
    <citation type="journal article" date="2012" name="Genome Biol.">
        <title>Genome and low-iron response of an oceanic diatom adapted to chronic iron limitation.</title>
        <authorList>
            <person name="Lommer M."/>
            <person name="Specht M."/>
            <person name="Roy A.S."/>
            <person name="Kraemer L."/>
            <person name="Andreson R."/>
            <person name="Gutowska M.A."/>
            <person name="Wolf J."/>
            <person name="Bergner S.V."/>
            <person name="Schilhabel M.B."/>
            <person name="Klostermeier U.C."/>
            <person name="Beiko R.G."/>
            <person name="Rosenstiel P."/>
            <person name="Hippler M."/>
            <person name="Laroche J."/>
        </authorList>
    </citation>
    <scope>NUCLEOTIDE SEQUENCE [LARGE SCALE GENOMIC DNA]</scope>
    <source>
        <strain evidence="1 2">CCMP1005</strain>
    </source>
</reference>
<feature type="non-terminal residue" evidence="1">
    <location>
        <position position="291"/>
    </location>
</feature>
<dbReference type="SUPFAM" id="SSF53850">
    <property type="entry name" value="Periplasmic binding protein-like II"/>
    <property type="match status" value="1"/>
</dbReference>
<gene>
    <name evidence="1" type="ORF">THAOC_19270</name>
</gene>
<dbReference type="Proteomes" id="UP000266841">
    <property type="component" value="Unassembled WGS sequence"/>
</dbReference>
<name>K0SPQ8_THAOC</name>
<proteinExistence type="predicted"/>
<organism evidence="1 2">
    <name type="scientific">Thalassiosira oceanica</name>
    <name type="common">Marine diatom</name>
    <dbReference type="NCBI Taxonomy" id="159749"/>
    <lineage>
        <taxon>Eukaryota</taxon>
        <taxon>Sar</taxon>
        <taxon>Stramenopiles</taxon>
        <taxon>Ochrophyta</taxon>
        <taxon>Bacillariophyta</taxon>
        <taxon>Coscinodiscophyceae</taxon>
        <taxon>Thalassiosirophycidae</taxon>
        <taxon>Thalassiosirales</taxon>
        <taxon>Thalassiosiraceae</taxon>
        <taxon>Thalassiosira</taxon>
    </lineage>
</organism>
<evidence type="ECO:0000313" key="2">
    <source>
        <dbReference type="Proteomes" id="UP000266841"/>
    </source>
</evidence>
<dbReference type="AlphaFoldDB" id="K0SPQ8"/>
<evidence type="ECO:0000313" key="1">
    <source>
        <dbReference type="EMBL" id="EJK60387.1"/>
    </source>
</evidence>
<dbReference type="OrthoDB" id="44485at2759"/>
<comment type="caution">
    <text evidence="1">The sequence shown here is derived from an EMBL/GenBank/DDBJ whole genome shotgun (WGS) entry which is preliminary data.</text>
</comment>
<accession>K0SPQ8</accession>
<sequence length="291" mass="31466">MEILLCWGFAAHTDRRSVACGTFLSSPAPQDVYPPRRRDTRAVDLAFDHYRICIISQLLWASTFINTNMARLLGSLALAFVAAGVASAQDHPSLTGKNFKITVIKNLDYFVAVSKEGDGAPAANEFSGYIIDMIDAVSQKAGFTYEILLPSGKGESCSPALGTEGTEEYAAVYRPQFNCGQEDVFSGDSRFTIPFRPPVVASLTMYGTATGVSDFEDFLAQQQAGTQGALCIGAYTAYGNYLKSAFPDLKYYEIENTSAGALQGLTDGHCEVVINAYIYALDFIAEQHEAG</sequence>
<dbReference type="Gene3D" id="3.40.190.10">
    <property type="entry name" value="Periplasmic binding protein-like II"/>
    <property type="match status" value="1"/>
</dbReference>
<dbReference type="EMBL" id="AGNL01021162">
    <property type="protein sequence ID" value="EJK60387.1"/>
    <property type="molecule type" value="Genomic_DNA"/>
</dbReference>